<dbReference type="Pfam" id="PF00196">
    <property type="entry name" value="GerE"/>
    <property type="match status" value="1"/>
</dbReference>
<dbReference type="RefSeq" id="WP_300951511.1">
    <property type="nucleotide sequence ID" value="NZ_JAUHJQ010000002.1"/>
</dbReference>
<comment type="caution">
    <text evidence="5">The sequence shown here is derived from an EMBL/GenBank/DDBJ whole genome shotgun (WGS) entry which is preliminary data.</text>
</comment>
<evidence type="ECO:0000259" key="4">
    <source>
        <dbReference type="PROSITE" id="PS50043"/>
    </source>
</evidence>
<proteinExistence type="predicted"/>
<keyword evidence="3" id="KW-0804">Transcription</keyword>
<evidence type="ECO:0000313" key="6">
    <source>
        <dbReference type="Proteomes" id="UP001168620"/>
    </source>
</evidence>
<dbReference type="PRINTS" id="PR00038">
    <property type="entry name" value="HTHLUXR"/>
</dbReference>
<keyword evidence="2" id="KW-0238">DNA-binding</keyword>
<protein>
    <submittedName>
        <fullName evidence="5">Response regulator transcription factor</fullName>
    </submittedName>
</protein>
<dbReference type="SUPFAM" id="SSF46894">
    <property type="entry name" value="C-terminal effector domain of the bipartite response regulators"/>
    <property type="match status" value="1"/>
</dbReference>
<accession>A0ABT8FDV1</accession>
<dbReference type="SMART" id="SM00421">
    <property type="entry name" value="HTH_LUXR"/>
    <property type="match status" value="1"/>
</dbReference>
<name>A0ABT8FDV1_9ACTN</name>
<dbReference type="EMBL" id="JAUHJQ010000002">
    <property type="protein sequence ID" value="MDN4172592.1"/>
    <property type="molecule type" value="Genomic_DNA"/>
</dbReference>
<gene>
    <name evidence="5" type="ORF">QWY28_06535</name>
</gene>
<dbReference type="PROSITE" id="PS00622">
    <property type="entry name" value="HTH_LUXR_1"/>
    <property type="match status" value="1"/>
</dbReference>
<reference evidence="5" key="1">
    <citation type="submission" date="2023-06" db="EMBL/GenBank/DDBJ databases">
        <title>Draft genome sequence of Nocardioides sp. SOB77.</title>
        <authorList>
            <person name="Zhang G."/>
        </authorList>
    </citation>
    <scope>NUCLEOTIDE SEQUENCE</scope>
    <source>
        <strain evidence="5">SOB77</strain>
    </source>
</reference>
<evidence type="ECO:0000313" key="5">
    <source>
        <dbReference type="EMBL" id="MDN4172592.1"/>
    </source>
</evidence>
<organism evidence="5 6">
    <name type="scientific">Nocardioides oceani</name>
    <dbReference type="NCBI Taxonomy" id="3058369"/>
    <lineage>
        <taxon>Bacteria</taxon>
        <taxon>Bacillati</taxon>
        <taxon>Actinomycetota</taxon>
        <taxon>Actinomycetes</taxon>
        <taxon>Propionibacteriales</taxon>
        <taxon>Nocardioidaceae</taxon>
        <taxon>Nocardioides</taxon>
    </lineage>
</organism>
<keyword evidence="6" id="KW-1185">Reference proteome</keyword>
<dbReference type="PROSITE" id="PS50043">
    <property type="entry name" value="HTH_LUXR_2"/>
    <property type="match status" value="1"/>
</dbReference>
<dbReference type="PANTHER" id="PTHR44688:SF16">
    <property type="entry name" value="DNA-BINDING TRANSCRIPTIONAL ACTIVATOR DEVR_DOSR"/>
    <property type="match status" value="1"/>
</dbReference>
<feature type="domain" description="HTH luxR-type" evidence="4">
    <location>
        <begin position="140"/>
        <end position="205"/>
    </location>
</feature>
<dbReference type="InterPro" id="IPR000792">
    <property type="entry name" value="Tscrpt_reg_LuxR_C"/>
</dbReference>
<evidence type="ECO:0000256" key="1">
    <source>
        <dbReference type="ARBA" id="ARBA00023015"/>
    </source>
</evidence>
<sequence>MPRKESSPPLTVGVISPFELVLTGLSSMLRRHPLEVTVLDASVSDGHLAGLDVVLYDTAGLDPVDGTAGSDLDHLVRSNARVVALARPQEPALTTAAFEHGVAGVVPMDASAAEVIDVLDRVARAAPGGTPSTRHVDAKVLLLPHGLTVREFEVLALVAAGLSNAEIAERLYVSVNTVKTYVRAAYRKIGVDRRAQAVIWCTHHGISAN</sequence>
<dbReference type="PANTHER" id="PTHR44688">
    <property type="entry name" value="DNA-BINDING TRANSCRIPTIONAL ACTIVATOR DEVR_DOSR"/>
    <property type="match status" value="1"/>
</dbReference>
<dbReference type="InterPro" id="IPR016032">
    <property type="entry name" value="Sig_transdc_resp-reg_C-effctor"/>
</dbReference>
<evidence type="ECO:0000256" key="2">
    <source>
        <dbReference type="ARBA" id="ARBA00023125"/>
    </source>
</evidence>
<dbReference type="CDD" id="cd06170">
    <property type="entry name" value="LuxR_C_like"/>
    <property type="match status" value="1"/>
</dbReference>
<dbReference type="Proteomes" id="UP001168620">
    <property type="component" value="Unassembled WGS sequence"/>
</dbReference>
<evidence type="ECO:0000256" key="3">
    <source>
        <dbReference type="ARBA" id="ARBA00023163"/>
    </source>
</evidence>
<keyword evidence="1" id="KW-0805">Transcription regulation</keyword>
<dbReference type="Gene3D" id="3.40.50.2300">
    <property type="match status" value="1"/>
</dbReference>